<dbReference type="EMBL" id="LAZR01040776">
    <property type="protein sequence ID" value="KKL13640.1"/>
    <property type="molecule type" value="Genomic_DNA"/>
</dbReference>
<evidence type="ECO:0000313" key="1">
    <source>
        <dbReference type="EMBL" id="KKL13640.1"/>
    </source>
</evidence>
<protein>
    <submittedName>
        <fullName evidence="1">Uncharacterized protein</fullName>
    </submittedName>
</protein>
<feature type="non-terminal residue" evidence="1">
    <location>
        <position position="1"/>
    </location>
</feature>
<comment type="caution">
    <text evidence="1">The sequence shown here is derived from an EMBL/GenBank/DDBJ whole genome shotgun (WGS) entry which is preliminary data.</text>
</comment>
<dbReference type="AlphaFoldDB" id="A0A0F9AW16"/>
<proteinExistence type="predicted"/>
<reference evidence="1" key="1">
    <citation type="journal article" date="2015" name="Nature">
        <title>Complex archaea that bridge the gap between prokaryotes and eukaryotes.</title>
        <authorList>
            <person name="Spang A."/>
            <person name="Saw J.H."/>
            <person name="Jorgensen S.L."/>
            <person name="Zaremba-Niedzwiedzka K."/>
            <person name="Martijn J."/>
            <person name="Lind A.E."/>
            <person name="van Eijk R."/>
            <person name="Schleper C."/>
            <person name="Guy L."/>
            <person name="Ettema T.J."/>
        </authorList>
    </citation>
    <scope>NUCLEOTIDE SEQUENCE</scope>
</reference>
<sequence>NMVFARDPQTTGGYQFGIAYYFRIGIEVADVSDLSVFHFGWRLNEDHIDDQVLITQNTYAAFSSPAGTTSATAATNDSDQTELESTCDIGDTETWVFEIRISATGVPTYYCAQDNETDLALLTTGTAVGPFEIPDVMVPYIAYVGTAGTTEIKINFIEVGLN</sequence>
<accession>A0A0F9AW16</accession>
<organism evidence="1">
    <name type="scientific">marine sediment metagenome</name>
    <dbReference type="NCBI Taxonomy" id="412755"/>
    <lineage>
        <taxon>unclassified sequences</taxon>
        <taxon>metagenomes</taxon>
        <taxon>ecological metagenomes</taxon>
    </lineage>
</organism>
<name>A0A0F9AW16_9ZZZZ</name>
<gene>
    <name evidence="1" type="ORF">LCGC14_2523710</name>
</gene>